<evidence type="ECO:0000256" key="1">
    <source>
        <dbReference type="SAM" id="MobiDB-lite"/>
    </source>
</evidence>
<evidence type="ECO:0000313" key="2">
    <source>
        <dbReference type="EMBL" id="AQS39172.1"/>
    </source>
</evidence>
<dbReference type="Proteomes" id="UP000189545">
    <property type="component" value="Chromosome"/>
</dbReference>
<keyword evidence="3" id="KW-1185">Reference proteome</keyword>
<sequence>MKDDKSNKPATEQAEEFDSDLQTWYKLQAQENPSDELDDAIIKMATEASALNNGVSADDSSQHKATLDSDKRTDNVVRVENSFWRQNRWALSSAASVMLVVTVIMLNPQSPQDILSDDAMPMMMQMSEPQDEQLESMHADVVKGASFEAKSTGVRRESLQADVTEAANFEANNPKTNSANIKSELRQAPRAPSAISASEQQFGGAAEPKMKQMGEAYGSDDRAKLGAEAPSNQTLPSQASSKDALSSHDLPTKSMPQREAVVSAKQALNHLQNLINSKQWGEADKLAKKIAKQYPNLKESEHPQYKRWNELQAEITAH</sequence>
<feature type="region of interest" description="Disordered" evidence="1">
    <location>
        <begin position="226"/>
        <end position="261"/>
    </location>
</feature>
<accession>A0A1S6HUL5</accession>
<dbReference type="RefSeq" id="WP_077754108.1">
    <property type="nucleotide sequence ID" value="NZ_CP014782.1"/>
</dbReference>
<dbReference type="KEGG" id="spsw:Sps_04057"/>
<gene>
    <name evidence="2" type="ORF">Sps_04057</name>
</gene>
<proteinExistence type="predicted"/>
<feature type="region of interest" description="Disordered" evidence="1">
    <location>
        <begin position="185"/>
        <end position="208"/>
    </location>
</feature>
<name>A0A1S6HUL5_9GAMM</name>
<dbReference type="STRING" id="225848.Sps_04057"/>
<dbReference type="AlphaFoldDB" id="A0A1S6HUL5"/>
<dbReference type="EMBL" id="CP014782">
    <property type="protein sequence ID" value="AQS39172.1"/>
    <property type="molecule type" value="Genomic_DNA"/>
</dbReference>
<feature type="region of interest" description="Disordered" evidence="1">
    <location>
        <begin position="1"/>
        <end position="32"/>
    </location>
</feature>
<feature type="compositionally biased region" description="Polar residues" evidence="1">
    <location>
        <begin position="230"/>
        <end position="244"/>
    </location>
</feature>
<reference evidence="2 3" key="1">
    <citation type="submission" date="2016-03" db="EMBL/GenBank/DDBJ databases">
        <title>Complete genome sequence of Shewanella psychrophila WP2, a deep sea bacterium isolated from west Pacific sediment.</title>
        <authorList>
            <person name="Xu G."/>
            <person name="Jian H."/>
        </authorList>
    </citation>
    <scope>NUCLEOTIDE SEQUENCE [LARGE SCALE GENOMIC DNA]</scope>
    <source>
        <strain evidence="2 3">WP2</strain>
    </source>
</reference>
<protein>
    <submittedName>
        <fullName evidence="2">Uncharacterized protein</fullName>
    </submittedName>
</protein>
<evidence type="ECO:0000313" key="3">
    <source>
        <dbReference type="Proteomes" id="UP000189545"/>
    </source>
</evidence>
<organism evidence="2 3">
    <name type="scientific">Shewanella psychrophila</name>
    <dbReference type="NCBI Taxonomy" id="225848"/>
    <lineage>
        <taxon>Bacteria</taxon>
        <taxon>Pseudomonadati</taxon>
        <taxon>Pseudomonadota</taxon>
        <taxon>Gammaproteobacteria</taxon>
        <taxon>Alteromonadales</taxon>
        <taxon>Shewanellaceae</taxon>
        <taxon>Shewanella</taxon>
    </lineage>
</organism>
<dbReference type="OrthoDB" id="6257477at2"/>